<accession>A0A1I1Z7K1</accession>
<gene>
    <name evidence="1" type="ORF">SAMN04488131_101255</name>
</gene>
<protein>
    <recommendedName>
        <fullName evidence="3">Lipoprotein</fullName>
    </recommendedName>
</protein>
<proteinExistence type="predicted"/>
<dbReference type="RefSeq" id="WP_167547397.1">
    <property type="nucleotide sequence ID" value="NZ_FONQ01000001.1"/>
</dbReference>
<evidence type="ECO:0000313" key="1">
    <source>
        <dbReference type="EMBL" id="SFE27268.1"/>
    </source>
</evidence>
<reference evidence="2" key="1">
    <citation type="submission" date="2016-10" db="EMBL/GenBank/DDBJ databases">
        <authorList>
            <person name="Varghese N."/>
            <person name="Submissions S."/>
        </authorList>
    </citation>
    <scope>NUCLEOTIDE SEQUENCE [LARGE SCALE GENOMIC DNA]</scope>
    <source>
        <strain evidence="2">CGMCC 1.9227</strain>
    </source>
</reference>
<sequence length="49" mass="5406">MKNTIYILITLIFLSSCGPHRMSCGARGICKSPEQQTLEKPQKALISKA</sequence>
<keyword evidence="2" id="KW-1185">Reference proteome</keyword>
<evidence type="ECO:0008006" key="3">
    <source>
        <dbReference type="Google" id="ProtNLM"/>
    </source>
</evidence>
<dbReference type="Proteomes" id="UP000198596">
    <property type="component" value="Unassembled WGS sequence"/>
</dbReference>
<evidence type="ECO:0000313" key="2">
    <source>
        <dbReference type="Proteomes" id="UP000198596"/>
    </source>
</evidence>
<dbReference type="PROSITE" id="PS51257">
    <property type="entry name" value="PROKAR_LIPOPROTEIN"/>
    <property type="match status" value="1"/>
</dbReference>
<dbReference type="AlphaFoldDB" id="A0A1I1Z7K1"/>
<name>A0A1I1Z7K1_9FLAO</name>
<dbReference type="STRING" id="935223.SAMN04488131_101255"/>
<dbReference type="EMBL" id="FONQ01000001">
    <property type="protein sequence ID" value="SFE27268.1"/>
    <property type="molecule type" value="Genomic_DNA"/>
</dbReference>
<organism evidence="1 2">
    <name type="scientific">Flavobacterium xueshanense</name>
    <dbReference type="NCBI Taxonomy" id="935223"/>
    <lineage>
        <taxon>Bacteria</taxon>
        <taxon>Pseudomonadati</taxon>
        <taxon>Bacteroidota</taxon>
        <taxon>Flavobacteriia</taxon>
        <taxon>Flavobacteriales</taxon>
        <taxon>Flavobacteriaceae</taxon>
        <taxon>Flavobacterium</taxon>
    </lineage>
</organism>